<organism evidence="3 4">
    <name type="scientific">Candidatus Akkermansia intestinigallinarum</name>
    <dbReference type="NCBI Taxonomy" id="2838431"/>
    <lineage>
        <taxon>Bacteria</taxon>
        <taxon>Pseudomonadati</taxon>
        <taxon>Verrucomicrobiota</taxon>
        <taxon>Verrucomicrobiia</taxon>
        <taxon>Verrucomicrobiales</taxon>
        <taxon>Akkermansiaceae</taxon>
        <taxon>Akkermansia</taxon>
    </lineage>
</organism>
<proteinExistence type="predicted"/>
<dbReference type="AlphaFoldDB" id="A0A9D2AHI8"/>
<feature type="transmembrane region" description="Helical" evidence="2">
    <location>
        <begin position="786"/>
        <end position="805"/>
    </location>
</feature>
<keyword evidence="2" id="KW-1133">Transmembrane helix</keyword>
<keyword evidence="2" id="KW-0812">Transmembrane</keyword>
<reference evidence="3" key="1">
    <citation type="journal article" date="2021" name="PeerJ">
        <title>Extensive microbial diversity within the chicken gut microbiome revealed by metagenomics and culture.</title>
        <authorList>
            <person name="Gilroy R."/>
            <person name="Ravi A."/>
            <person name="Getino M."/>
            <person name="Pursley I."/>
            <person name="Horton D.L."/>
            <person name="Alikhan N.F."/>
            <person name="Baker D."/>
            <person name="Gharbi K."/>
            <person name="Hall N."/>
            <person name="Watson M."/>
            <person name="Adriaenssens E.M."/>
            <person name="Foster-Nyarko E."/>
            <person name="Jarju S."/>
            <person name="Secka A."/>
            <person name="Antonio M."/>
            <person name="Oren A."/>
            <person name="Chaudhuri R.R."/>
            <person name="La Ragione R."/>
            <person name="Hildebrand F."/>
            <person name="Pallen M.J."/>
        </authorList>
    </citation>
    <scope>NUCLEOTIDE SEQUENCE</scope>
    <source>
        <strain evidence="3">14975</strain>
    </source>
</reference>
<evidence type="ECO:0000256" key="2">
    <source>
        <dbReference type="SAM" id="Phobius"/>
    </source>
</evidence>
<feature type="transmembrane region" description="Helical" evidence="2">
    <location>
        <begin position="892"/>
        <end position="918"/>
    </location>
</feature>
<feature type="transmembrane region" description="Helical" evidence="2">
    <location>
        <begin position="842"/>
        <end position="862"/>
    </location>
</feature>
<feature type="region of interest" description="Disordered" evidence="1">
    <location>
        <begin position="1"/>
        <end position="25"/>
    </location>
</feature>
<dbReference type="Proteomes" id="UP000823964">
    <property type="component" value="Unassembled WGS sequence"/>
</dbReference>
<accession>A0A9D2AHI8</accession>
<comment type="caution">
    <text evidence="3">The sequence shown here is derived from an EMBL/GenBank/DDBJ whole genome shotgun (WGS) entry which is preliminary data.</text>
</comment>
<keyword evidence="2" id="KW-0472">Membrane</keyword>
<evidence type="ECO:0000313" key="4">
    <source>
        <dbReference type="Proteomes" id="UP000823964"/>
    </source>
</evidence>
<reference evidence="3" key="2">
    <citation type="submission" date="2021-04" db="EMBL/GenBank/DDBJ databases">
        <authorList>
            <person name="Gilroy R."/>
        </authorList>
    </citation>
    <scope>NUCLEOTIDE SEQUENCE</scope>
    <source>
        <strain evidence="3">14975</strain>
    </source>
</reference>
<gene>
    <name evidence="3" type="ORF">H9862_02225</name>
</gene>
<sequence>MRTGALLRLDTSKPTPREHAQAAADPTDFANTKGEILIESPVDSETVRFWEGLEPLANPSDHDAYLEATEEMAEHLNYGYGIHLFSVPEPIPLNRLSSARRESDATWYGPAILQVRPSRGGLEFYHRTVAPALHRFYGALALSKATTETTYRIKQDRNGMIRLSVKGSGPERQMAKRGQYTVLVPEASDITPILNPKDGGTFNIRYTAYYLPENFKPVTRRMDLQCYEFLENGNKLDVDHTEIHKWKANPMWAGSQASMYSLFTTSNLQLGWAFKTADCPVRQAQHPRLKLSFRDELAAKPIDMPSPSAEPVAPTPGSTEPVAPAPGSAEPVAPAPGSTEPVAPAPGSTEPVTPAPGAEQQDLFPGEELAFDEKATGPILGEAGSVVINRQVTAEEKAFWEGFTPLADKQDVAGFREAVLSIERNLVPGFRVILRQTSAPIPFEQLTAKQAGRGKNWFGPSIIEVSESAEWFDYYHKTIAPALHRFFEPLAIGRAAAEAQFKLEGDGNGGFKMRVLRSPIPQLVKDGTVSYIVSEIAEPEKLLRPQDGDVVTFRYYSYQLPRAFGLDGSKKVTQTVYCVIEDGERVSSEAFSWSNLVFEAGNNWWTIGPHSIPTLSVRYQTSPFRAETPEQLKVSFSLQKPQDTPTGGGEGSGSEGNLFFLVLLVILISSVLSLPYMIWVLVTEKRRAHVPLPLPEGMTEDDVKPEEVAPECQKIRDFYDHLSTFEYNGEERAFITRKREVDTGYAILRKLGELKDMSPSTRYRINQFGQELNAAQERVFNGNMKIPYLGSALTLLVFGPAIFLAPTVSAILVSIIWVFMTAVYFLSMKCPNYKLLNEEPGYYRFFVAVLIGVGIASVKTAVDMASSKYATVYRDRWGNAYISRDEQSTGCFLAALLLAFIVFMAPFFFMSFALCHFYRNYIASK</sequence>
<feature type="region of interest" description="Disordered" evidence="1">
    <location>
        <begin position="301"/>
        <end position="360"/>
    </location>
</feature>
<dbReference type="EMBL" id="DXFQ01000036">
    <property type="protein sequence ID" value="HIX19403.1"/>
    <property type="molecule type" value="Genomic_DNA"/>
</dbReference>
<feature type="transmembrane region" description="Helical" evidence="2">
    <location>
        <begin position="658"/>
        <end position="682"/>
    </location>
</feature>
<evidence type="ECO:0000313" key="3">
    <source>
        <dbReference type="EMBL" id="HIX19403.1"/>
    </source>
</evidence>
<evidence type="ECO:0000256" key="1">
    <source>
        <dbReference type="SAM" id="MobiDB-lite"/>
    </source>
</evidence>
<protein>
    <submittedName>
        <fullName evidence="3">Uncharacterized protein</fullName>
    </submittedName>
</protein>
<name>A0A9D2AHI8_9BACT</name>
<feature type="transmembrane region" description="Helical" evidence="2">
    <location>
        <begin position="811"/>
        <end position="830"/>
    </location>
</feature>